<dbReference type="GO" id="GO:0016887">
    <property type="term" value="F:ATP hydrolysis activity"/>
    <property type="evidence" value="ECO:0007669"/>
    <property type="project" value="InterPro"/>
</dbReference>
<dbReference type="GO" id="GO:0005524">
    <property type="term" value="F:ATP binding"/>
    <property type="evidence" value="ECO:0007669"/>
    <property type="project" value="UniProtKB-KW"/>
</dbReference>
<keyword evidence="7" id="KW-0460">Magnesium</keyword>
<dbReference type="InterPro" id="IPR023214">
    <property type="entry name" value="HAD_sf"/>
</dbReference>
<dbReference type="Gene3D" id="3.40.50.1000">
    <property type="entry name" value="HAD superfamily/HAD-like"/>
    <property type="match status" value="1"/>
</dbReference>
<dbReference type="SUPFAM" id="SSF56784">
    <property type="entry name" value="HAD-like"/>
    <property type="match status" value="1"/>
</dbReference>
<dbReference type="OrthoDB" id="48943at2759"/>
<feature type="region of interest" description="Disordered" evidence="11">
    <location>
        <begin position="1296"/>
        <end position="1323"/>
    </location>
</feature>
<dbReference type="InterPro" id="IPR018303">
    <property type="entry name" value="ATPase_P-typ_P_site"/>
</dbReference>
<dbReference type="SUPFAM" id="SSF81653">
    <property type="entry name" value="Calcium ATPase, transduction domain A"/>
    <property type="match status" value="1"/>
</dbReference>
<organism evidence="14 15">
    <name type="scientific">Tribonema minus</name>
    <dbReference type="NCBI Taxonomy" id="303371"/>
    <lineage>
        <taxon>Eukaryota</taxon>
        <taxon>Sar</taxon>
        <taxon>Stramenopiles</taxon>
        <taxon>Ochrophyta</taxon>
        <taxon>PX clade</taxon>
        <taxon>Xanthophyceae</taxon>
        <taxon>Tribonematales</taxon>
        <taxon>Tribonemataceae</taxon>
        <taxon>Tribonema</taxon>
    </lineage>
</organism>
<evidence type="ECO:0000256" key="9">
    <source>
        <dbReference type="ARBA" id="ARBA00022989"/>
    </source>
</evidence>
<reference evidence="14" key="1">
    <citation type="submission" date="2021-02" db="EMBL/GenBank/DDBJ databases">
        <title>First Annotated Genome of the Yellow-green Alga Tribonema minus.</title>
        <authorList>
            <person name="Mahan K.M."/>
        </authorList>
    </citation>
    <scope>NUCLEOTIDE SEQUENCE</scope>
    <source>
        <strain evidence="14">UTEX B ZZ1240</strain>
    </source>
</reference>
<feature type="transmembrane region" description="Helical" evidence="12">
    <location>
        <begin position="1552"/>
        <end position="1574"/>
    </location>
</feature>
<dbReference type="PRINTS" id="PR00119">
    <property type="entry name" value="CATATPASE"/>
</dbReference>
<protein>
    <recommendedName>
        <fullName evidence="13">P-type ATPase A domain-containing protein</fullName>
    </recommendedName>
</protein>
<evidence type="ECO:0000256" key="10">
    <source>
        <dbReference type="ARBA" id="ARBA00023136"/>
    </source>
</evidence>
<dbReference type="PANTHER" id="PTHR45630:SF7">
    <property type="entry name" value="ENDOPLASMIC RETICULUM TRANSMEMBRANE HELIX TRANSLOCASE"/>
    <property type="match status" value="1"/>
</dbReference>
<evidence type="ECO:0000256" key="6">
    <source>
        <dbReference type="ARBA" id="ARBA00022840"/>
    </source>
</evidence>
<dbReference type="NCBIfam" id="TIGR01494">
    <property type="entry name" value="ATPase_P-type"/>
    <property type="match status" value="1"/>
</dbReference>
<dbReference type="InterPro" id="IPR059000">
    <property type="entry name" value="ATPase_P-type_domA"/>
</dbReference>
<comment type="similarity">
    <text evidence="2">Belongs to the cation transport ATPase (P-type) (TC 3.A.3) family. Type V subfamily.</text>
</comment>
<feature type="compositionally biased region" description="Low complexity" evidence="11">
    <location>
        <begin position="1303"/>
        <end position="1313"/>
    </location>
</feature>
<dbReference type="InterPro" id="IPR023298">
    <property type="entry name" value="ATPase_P-typ_TM_dom_sf"/>
</dbReference>
<keyword evidence="15" id="KW-1185">Reference proteome</keyword>
<dbReference type="InterPro" id="IPR023299">
    <property type="entry name" value="ATPase_P-typ_cyto_dom_N"/>
</dbReference>
<feature type="transmembrane region" description="Helical" evidence="12">
    <location>
        <begin position="1409"/>
        <end position="1426"/>
    </location>
</feature>
<dbReference type="GO" id="GO:0005789">
    <property type="term" value="C:endoplasmic reticulum membrane"/>
    <property type="evidence" value="ECO:0007669"/>
    <property type="project" value="TreeGrafter"/>
</dbReference>
<dbReference type="InterPro" id="IPR001757">
    <property type="entry name" value="P_typ_ATPase"/>
</dbReference>
<comment type="subcellular location">
    <subcellularLocation>
        <location evidence="1">Membrane</location>
        <topology evidence="1">Multi-pass membrane protein</topology>
    </subcellularLocation>
</comment>
<feature type="transmembrane region" description="Helical" evidence="12">
    <location>
        <begin position="1446"/>
        <end position="1464"/>
    </location>
</feature>
<dbReference type="SFLD" id="SFLDS00003">
    <property type="entry name" value="Haloacid_Dehalogenase"/>
    <property type="match status" value="1"/>
</dbReference>
<evidence type="ECO:0000256" key="12">
    <source>
        <dbReference type="SAM" id="Phobius"/>
    </source>
</evidence>
<accession>A0A836C7W5</accession>
<name>A0A836C7W5_9STRA</name>
<keyword evidence="3 12" id="KW-0812">Transmembrane</keyword>
<dbReference type="Proteomes" id="UP000664859">
    <property type="component" value="Unassembled WGS sequence"/>
</dbReference>
<evidence type="ECO:0000256" key="8">
    <source>
        <dbReference type="ARBA" id="ARBA00022967"/>
    </source>
</evidence>
<dbReference type="Pfam" id="PF00122">
    <property type="entry name" value="E1-E2_ATPase"/>
    <property type="match status" value="1"/>
</dbReference>
<dbReference type="GO" id="GO:0015662">
    <property type="term" value="F:P-type ion transporter activity"/>
    <property type="evidence" value="ECO:0007669"/>
    <property type="project" value="TreeGrafter"/>
</dbReference>
<evidence type="ECO:0000256" key="3">
    <source>
        <dbReference type="ARBA" id="ARBA00022692"/>
    </source>
</evidence>
<feature type="transmembrane region" description="Helical" evidence="12">
    <location>
        <begin position="315"/>
        <end position="339"/>
    </location>
</feature>
<comment type="caution">
    <text evidence="14">The sequence shown here is derived from an EMBL/GenBank/DDBJ whole genome shotgun (WGS) entry which is preliminary data.</text>
</comment>
<dbReference type="InterPro" id="IPR036412">
    <property type="entry name" value="HAD-like_sf"/>
</dbReference>
<dbReference type="PROSITE" id="PS00154">
    <property type="entry name" value="ATPASE_E1_E2"/>
    <property type="match status" value="1"/>
</dbReference>
<dbReference type="GO" id="GO:0046872">
    <property type="term" value="F:metal ion binding"/>
    <property type="evidence" value="ECO:0007669"/>
    <property type="project" value="UniProtKB-KW"/>
</dbReference>
<feature type="domain" description="P-type ATPase A" evidence="13">
    <location>
        <begin position="671"/>
        <end position="733"/>
    </location>
</feature>
<dbReference type="NCBIfam" id="TIGR01657">
    <property type="entry name" value="P-ATPase-V"/>
    <property type="match status" value="1"/>
</dbReference>
<dbReference type="InterPro" id="IPR044492">
    <property type="entry name" value="P_typ_ATPase_HD_dom"/>
</dbReference>
<dbReference type="PANTHER" id="PTHR45630">
    <property type="entry name" value="CATION-TRANSPORTING ATPASE-RELATED"/>
    <property type="match status" value="1"/>
</dbReference>
<sequence length="1606" mass="172098">MPDYATRIPREDRRVSTKEAALALFPRRTKVVREERGALKQQVKYLWGTITGYLATVLAPEREAQRGLRVTRRLRLHEPVILEAVLTFVGRGHWAFIAPTSKMVRAVYMRLSVKGGLALSPDVQHQVGATGSIEMVKIAATAGDAEVFNGQWVLMCCKAAYNGDNGVVLSWLSQQFDPCGAWPSWMLKALCQKAILGLGVGAIHTLRWLLSDGAELFAAPEDEDPRAQRLLYVVRARTAEDAVVDSAIRWMLSHGAQWPREISDLLRHGTLDGRAVLRALRLGCPFGAKWDVRRVPTAARRPCHKLRRLHVSNEVTGVLLLVLLLLLVVLSVLVLLMLLQTCCRVAMAILGANRRLHGGRSQALLVHVTLFLSCQWSVGCRCWVGFMRVLSVDAAEAVRVVPAPHCGREEVVPLQRKAALAGNDGDILLAGEKYSLPTVWFDYQKTLFIYDTAKPCFERLRYPTACPFADYARSAGYATDAQLATASERWGLNVLDLPSPTFGELFHEHVLCVILWSLDEYWYYSLFTLIMLVIFESTVCLQRLSNLDFLRSMRRPAHYVYAYRWGGWYKVSSEELLPGDLVSLTARPLGAAAAVRLTARLLGAAITVSLTARPLGAAAAVSLTARPLGAAAVVRRAQAAELQRRASAGGIAGVSPLVSAPGVDGPDEELLVPCDLLLLRGACVVNEAMLTGESMPQSAAAAAGTLELTDGTDALHRRHVVLSGTKLVQHSQGETSAAAQGVPATPDQGCLCFVLRTGFETSQGRLMKTILFASDRITAGSGRETAVFIGILLLLALAAATYVLHQGMQDPVRNRFKLVLHCIMIVTSVVPPELPMELSLAVTNSLAALQQVSVFCTEPFRIPLAGKVDTCCFDKTGTLTSDSLVLKGVAGAPAALLLPPARERGAGDKGATEGGGKGPHAIRKALKVDRMGPEVLRILGGCHSLVALQGSIAGDPLEAATLEGIRWKCGTPGYVLPSETAAAAGSAPLRIHHTFAFDATLRRMSTVVGHAPARVNITQGGTIAGGASDKRLWVVCKGAPEEMEPLFVDAPEDYRAGGRRVLALGYRELPAGVTPEAASKWARSKAESDLHFGGLLVLNCPLKPHSAYVLRELQESSHATVMITGDSALTAADVGRQVGMFAFPLDRTLALALVRSGGGEGGAVWRRLGSESDGSGAEEPLPLDTRALAGLAEEHALCVTGDVLAALVRSVGGTGAGGSDPAAAGVEHDPADLCRHVSVFARVSPDQKELVLAALNAAGRMTLMCGDGTNDVGALKRAHAGVSIINSPELEKRMQVRLEKSSGSRSRRGAGTASRRRETHQSAVTAAMAEMHEQQLDPTLVRMGDASIASPFTARTTSIDCVLSIVRQGRCTLVTTMQVYKILALNCLTSAYMLSSLYLWGVKQGDTQMTVLGLLIAALFFATSRAQPLTKLSKRRPSSRIFCMPMMASIAAQFVVHLTMLLALTRSCAMHVSPDDPSMAPDGPFRPNAFNSAVNTFTANYTGHPFMQSLSENTLLYYMLMTAYAVFFGAAAEAVRPLNNMLELSPLPDPTFRAQLILLMAADTVLSLGVAALVDAFEGRAGHAQAAPAAAAVLAGSGATRATKQQ</sequence>
<keyword evidence="10 12" id="KW-0472">Membrane</keyword>
<evidence type="ECO:0000256" key="1">
    <source>
        <dbReference type="ARBA" id="ARBA00004141"/>
    </source>
</evidence>
<dbReference type="InterPro" id="IPR008250">
    <property type="entry name" value="ATPase_P-typ_transduc_dom_A_sf"/>
</dbReference>
<keyword evidence="6" id="KW-0067">ATP-binding</keyword>
<evidence type="ECO:0000313" key="15">
    <source>
        <dbReference type="Proteomes" id="UP000664859"/>
    </source>
</evidence>
<evidence type="ECO:0000256" key="2">
    <source>
        <dbReference type="ARBA" id="ARBA00006000"/>
    </source>
</evidence>
<dbReference type="SFLD" id="SFLDG00002">
    <property type="entry name" value="C1.7:_P-type_atpase_like"/>
    <property type="match status" value="1"/>
</dbReference>
<feature type="transmembrane region" description="Helical" evidence="12">
    <location>
        <begin position="1379"/>
        <end position="1402"/>
    </location>
</feature>
<evidence type="ECO:0000256" key="11">
    <source>
        <dbReference type="SAM" id="MobiDB-lite"/>
    </source>
</evidence>
<keyword evidence="9 12" id="KW-1133">Transmembrane helix</keyword>
<evidence type="ECO:0000256" key="4">
    <source>
        <dbReference type="ARBA" id="ARBA00022723"/>
    </source>
</evidence>
<keyword evidence="5" id="KW-0547">Nucleotide-binding</keyword>
<gene>
    <name evidence="14" type="ORF">JKP88DRAFT_283548</name>
</gene>
<dbReference type="GO" id="GO:0019829">
    <property type="term" value="F:ATPase-coupled monoatomic cation transmembrane transporter activity"/>
    <property type="evidence" value="ECO:0007669"/>
    <property type="project" value="TreeGrafter"/>
</dbReference>
<dbReference type="GO" id="GO:0006874">
    <property type="term" value="P:intracellular calcium ion homeostasis"/>
    <property type="evidence" value="ECO:0007669"/>
    <property type="project" value="TreeGrafter"/>
</dbReference>
<dbReference type="Gene3D" id="3.40.1110.10">
    <property type="entry name" value="Calcium-transporting ATPase, cytoplasmic domain N"/>
    <property type="match status" value="1"/>
</dbReference>
<evidence type="ECO:0000256" key="5">
    <source>
        <dbReference type="ARBA" id="ARBA00022741"/>
    </source>
</evidence>
<keyword evidence="8" id="KW-1278">Translocase</keyword>
<dbReference type="InterPro" id="IPR006544">
    <property type="entry name" value="P-type_TPase_V"/>
</dbReference>
<dbReference type="EMBL" id="JAFCMP010000550">
    <property type="protein sequence ID" value="KAG5175362.1"/>
    <property type="molecule type" value="Genomic_DNA"/>
</dbReference>
<evidence type="ECO:0000256" key="7">
    <source>
        <dbReference type="ARBA" id="ARBA00022842"/>
    </source>
</evidence>
<feature type="transmembrane region" description="Helical" evidence="12">
    <location>
        <begin position="1515"/>
        <end position="1532"/>
    </location>
</feature>
<keyword evidence="4" id="KW-0479">Metal-binding</keyword>
<evidence type="ECO:0000313" key="14">
    <source>
        <dbReference type="EMBL" id="KAG5175362.1"/>
    </source>
</evidence>
<feature type="transmembrane region" description="Helical" evidence="12">
    <location>
        <begin position="786"/>
        <end position="805"/>
    </location>
</feature>
<evidence type="ECO:0000259" key="13">
    <source>
        <dbReference type="Pfam" id="PF00122"/>
    </source>
</evidence>
<dbReference type="Gene3D" id="2.70.150.10">
    <property type="entry name" value="Calcium-transporting ATPase, cytoplasmic transduction domain A"/>
    <property type="match status" value="1"/>
</dbReference>
<dbReference type="SUPFAM" id="SSF81665">
    <property type="entry name" value="Calcium ATPase, transmembrane domain M"/>
    <property type="match status" value="1"/>
</dbReference>
<proteinExistence type="inferred from homology"/>
<dbReference type="SFLD" id="SFLDF00027">
    <property type="entry name" value="p-type_atpase"/>
    <property type="match status" value="1"/>
</dbReference>